<evidence type="ECO:0000313" key="10">
    <source>
        <dbReference type="Proteomes" id="UP000183615"/>
    </source>
</evidence>
<dbReference type="InterPro" id="IPR002579">
    <property type="entry name" value="Met_Sox_Rdtase_MsrB_dom"/>
</dbReference>
<sequence>MSEEEWKEKLTPEQYQVCRCSATEPPFQNEYWDCHDEGKYHCVCCDEVLFESEHKFDSGTGWPSFFKEASEEIVTEKEDISYGMKRIEVVCSNCESHLGHLFDDGPEPTRLRYCINSASLKLKK</sequence>
<dbReference type="InterPro" id="IPR011057">
    <property type="entry name" value="Mss4-like_sf"/>
</dbReference>
<dbReference type="GO" id="GO:0006979">
    <property type="term" value="P:response to oxidative stress"/>
    <property type="evidence" value="ECO:0007669"/>
    <property type="project" value="InterPro"/>
</dbReference>
<dbReference type="GO" id="GO:0005737">
    <property type="term" value="C:cytoplasm"/>
    <property type="evidence" value="ECO:0007669"/>
    <property type="project" value="TreeGrafter"/>
</dbReference>
<dbReference type="Pfam" id="PF01641">
    <property type="entry name" value="SelR"/>
    <property type="match status" value="1"/>
</dbReference>
<organism evidence="9 10">
    <name type="scientific">Marine Group III euryarchaeote CG-Epi2</name>
    <dbReference type="NCBI Taxonomy" id="1888996"/>
    <lineage>
        <taxon>Archaea</taxon>
        <taxon>Methanobacteriati</taxon>
        <taxon>Thermoplasmatota</taxon>
        <taxon>Thermoplasmata</taxon>
        <taxon>Candidatus Thermoprofundales</taxon>
    </lineage>
</organism>
<evidence type="ECO:0000256" key="7">
    <source>
        <dbReference type="ARBA" id="ARBA00048488"/>
    </source>
</evidence>
<dbReference type="EMBL" id="MIYZ01000024">
    <property type="protein sequence ID" value="OIR22080.1"/>
    <property type="molecule type" value="Genomic_DNA"/>
</dbReference>
<comment type="cofactor">
    <cofactor evidence="1">
        <name>Zn(2+)</name>
        <dbReference type="ChEBI" id="CHEBI:29105"/>
    </cofactor>
</comment>
<dbReference type="PANTHER" id="PTHR10173">
    <property type="entry name" value="METHIONINE SULFOXIDE REDUCTASE"/>
    <property type="match status" value="1"/>
</dbReference>
<gene>
    <name evidence="9" type="ORF">BET99_05140</name>
</gene>
<keyword evidence="4" id="KW-0479">Metal-binding</keyword>
<dbReference type="AlphaFoldDB" id="A0A1J5U0P5"/>
<proteinExistence type="inferred from homology"/>
<dbReference type="Proteomes" id="UP000183615">
    <property type="component" value="Unassembled WGS sequence"/>
</dbReference>
<evidence type="ECO:0000256" key="4">
    <source>
        <dbReference type="ARBA" id="ARBA00022723"/>
    </source>
</evidence>
<dbReference type="Gene3D" id="2.170.150.20">
    <property type="entry name" value="Peptide methionine sulfoxide reductase"/>
    <property type="match status" value="1"/>
</dbReference>
<comment type="similarity">
    <text evidence="2">Belongs to the MsrB Met sulfoxide reductase family.</text>
</comment>
<dbReference type="PANTHER" id="PTHR10173:SF52">
    <property type="entry name" value="METHIONINE-R-SULFOXIDE REDUCTASE B1"/>
    <property type="match status" value="1"/>
</dbReference>
<dbReference type="GO" id="GO:0033743">
    <property type="term" value="F:peptide-methionine (R)-S-oxide reductase activity"/>
    <property type="evidence" value="ECO:0007669"/>
    <property type="project" value="UniProtKB-EC"/>
</dbReference>
<dbReference type="FunFam" id="2.170.150.20:FF:000001">
    <property type="entry name" value="Peptide methionine sulfoxide reductase MsrB"/>
    <property type="match status" value="1"/>
</dbReference>
<evidence type="ECO:0000256" key="2">
    <source>
        <dbReference type="ARBA" id="ARBA00007174"/>
    </source>
</evidence>
<dbReference type="GO" id="GO:0030091">
    <property type="term" value="P:protein repair"/>
    <property type="evidence" value="ECO:0007669"/>
    <property type="project" value="InterPro"/>
</dbReference>
<evidence type="ECO:0000259" key="8">
    <source>
        <dbReference type="PROSITE" id="PS51790"/>
    </source>
</evidence>
<feature type="domain" description="MsrB" evidence="8">
    <location>
        <begin position="3"/>
        <end position="124"/>
    </location>
</feature>
<evidence type="ECO:0000313" key="9">
    <source>
        <dbReference type="EMBL" id="OIR22080.1"/>
    </source>
</evidence>
<dbReference type="SUPFAM" id="SSF51316">
    <property type="entry name" value="Mss4-like"/>
    <property type="match status" value="1"/>
</dbReference>
<dbReference type="InterPro" id="IPR028427">
    <property type="entry name" value="Met_Sox_Rdtase_MsrB"/>
</dbReference>
<dbReference type="NCBIfam" id="TIGR00357">
    <property type="entry name" value="peptide-methionine (R)-S-oxide reductase MsrB"/>
    <property type="match status" value="1"/>
</dbReference>
<keyword evidence="5" id="KW-0862">Zinc</keyword>
<dbReference type="GO" id="GO:0046872">
    <property type="term" value="F:metal ion binding"/>
    <property type="evidence" value="ECO:0007669"/>
    <property type="project" value="UniProtKB-KW"/>
</dbReference>
<evidence type="ECO:0000256" key="5">
    <source>
        <dbReference type="ARBA" id="ARBA00022833"/>
    </source>
</evidence>
<name>A0A1J5U0P5_9ARCH</name>
<evidence type="ECO:0000256" key="1">
    <source>
        <dbReference type="ARBA" id="ARBA00001947"/>
    </source>
</evidence>
<keyword evidence="6" id="KW-0560">Oxidoreductase</keyword>
<evidence type="ECO:0000256" key="6">
    <source>
        <dbReference type="ARBA" id="ARBA00023002"/>
    </source>
</evidence>
<evidence type="ECO:0000256" key="3">
    <source>
        <dbReference type="ARBA" id="ARBA00012499"/>
    </source>
</evidence>
<reference evidence="9 10" key="1">
    <citation type="submission" date="2016-08" db="EMBL/GenBank/DDBJ databases">
        <title>New Insights into Marine Group III Euryarchaeota, from dark to light.</title>
        <authorList>
            <person name="Haro-Moreno J.M."/>
            <person name="Rodriguez-Valera F."/>
            <person name="Lopez-Garcia P."/>
            <person name="Moreira D."/>
            <person name="Martin-Cuadrado A.B."/>
        </authorList>
    </citation>
    <scope>NUCLEOTIDE SEQUENCE [LARGE SCALE GENOMIC DNA]</scope>
    <source>
        <strain evidence="9">CG-Epi2</strain>
    </source>
</reference>
<comment type="catalytic activity">
    <reaction evidence="7">
        <text>L-methionyl-[protein] + [thioredoxin]-disulfide + H2O = L-methionyl-(R)-S-oxide-[protein] + [thioredoxin]-dithiol</text>
        <dbReference type="Rhea" id="RHEA:24164"/>
        <dbReference type="Rhea" id="RHEA-COMP:10698"/>
        <dbReference type="Rhea" id="RHEA-COMP:10700"/>
        <dbReference type="Rhea" id="RHEA-COMP:12313"/>
        <dbReference type="Rhea" id="RHEA-COMP:12314"/>
        <dbReference type="ChEBI" id="CHEBI:15377"/>
        <dbReference type="ChEBI" id="CHEBI:16044"/>
        <dbReference type="ChEBI" id="CHEBI:29950"/>
        <dbReference type="ChEBI" id="CHEBI:45764"/>
        <dbReference type="ChEBI" id="CHEBI:50058"/>
        <dbReference type="EC" id="1.8.4.12"/>
    </reaction>
</comment>
<protein>
    <recommendedName>
        <fullName evidence="3">peptide-methionine (R)-S-oxide reductase</fullName>
        <ecNumber evidence="3">1.8.4.12</ecNumber>
    </recommendedName>
</protein>
<dbReference type="PROSITE" id="PS51790">
    <property type="entry name" value="MSRB"/>
    <property type="match status" value="1"/>
</dbReference>
<accession>A0A1J5U0P5</accession>
<comment type="caution">
    <text evidence="9">The sequence shown here is derived from an EMBL/GenBank/DDBJ whole genome shotgun (WGS) entry which is preliminary data.</text>
</comment>
<dbReference type="EC" id="1.8.4.12" evidence="3"/>